<keyword evidence="4 6" id="KW-1133">Transmembrane helix</keyword>
<organism evidence="8 9">
    <name type="scientific">Marinobacterium halophilum</name>
    <dbReference type="NCBI Taxonomy" id="267374"/>
    <lineage>
        <taxon>Bacteria</taxon>
        <taxon>Pseudomonadati</taxon>
        <taxon>Pseudomonadota</taxon>
        <taxon>Gammaproteobacteria</taxon>
        <taxon>Oceanospirillales</taxon>
        <taxon>Oceanospirillaceae</taxon>
        <taxon>Marinobacterium</taxon>
    </lineage>
</organism>
<accession>A0A2P8F0A9</accession>
<dbReference type="GO" id="GO:0030420">
    <property type="term" value="P:establishment of competence for transformation"/>
    <property type="evidence" value="ECO:0007669"/>
    <property type="project" value="InterPro"/>
</dbReference>
<evidence type="ECO:0000256" key="3">
    <source>
        <dbReference type="ARBA" id="ARBA00022692"/>
    </source>
</evidence>
<keyword evidence="9" id="KW-1185">Reference proteome</keyword>
<dbReference type="InterPro" id="IPR036866">
    <property type="entry name" value="RibonucZ/Hydroxyglut_hydro"/>
</dbReference>
<keyword evidence="3 6" id="KW-0812">Transmembrane</keyword>
<keyword evidence="2" id="KW-1003">Cell membrane</keyword>
<dbReference type="SMART" id="SM00849">
    <property type="entry name" value="Lactamase_B"/>
    <property type="match status" value="1"/>
</dbReference>
<feature type="transmembrane region" description="Helical" evidence="6">
    <location>
        <begin position="6"/>
        <end position="28"/>
    </location>
</feature>
<dbReference type="RefSeq" id="WP_106590937.1">
    <property type="nucleotide sequence ID" value="NZ_PYGI01000005.1"/>
</dbReference>
<dbReference type="EMBL" id="PYGI01000005">
    <property type="protein sequence ID" value="PSL15147.1"/>
    <property type="molecule type" value="Genomic_DNA"/>
</dbReference>
<dbReference type="InterPro" id="IPR004477">
    <property type="entry name" value="ComEC_N"/>
</dbReference>
<evidence type="ECO:0000256" key="4">
    <source>
        <dbReference type="ARBA" id="ARBA00022989"/>
    </source>
</evidence>
<gene>
    <name evidence="8" type="ORF">CLV44_10541</name>
</gene>
<dbReference type="PANTHER" id="PTHR30619">
    <property type="entry name" value="DNA INTERNALIZATION/COMPETENCE PROTEIN COMEC/REC2"/>
    <property type="match status" value="1"/>
</dbReference>
<evidence type="ECO:0000256" key="6">
    <source>
        <dbReference type="SAM" id="Phobius"/>
    </source>
</evidence>
<dbReference type="Pfam" id="PF03772">
    <property type="entry name" value="Competence"/>
    <property type="match status" value="1"/>
</dbReference>
<feature type="transmembrane region" description="Helical" evidence="6">
    <location>
        <begin position="359"/>
        <end position="379"/>
    </location>
</feature>
<dbReference type="Gene3D" id="3.60.15.10">
    <property type="entry name" value="Ribonuclease Z/Hydroxyacylglutathione hydrolase-like"/>
    <property type="match status" value="1"/>
</dbReference>
<feature type="domain" description="Metallo-beta-lactamase" evidence="7">
    <location>
        <begin position="504"/>
        <end position="688"/>
    </location>
</feature>
<name>A0A2P8F0A9_9GAMM</name>
<dbReference type="InterPro" id="IPR052159">
    <property type="entry name" value="Competence_DNA_uptake"/>
</dbReference>
<evidence type="ECO:0000256" key="1">
    <source>
        <dbReference type="ARBA" id="ARBA00004651"/>
    </source>
</evidence>
<evidence type="ECO:0000259" key="7">
    <source>
        <dbReference type="SMART" id="SM00849"/>
    </source>
</evidence>
<evidence type="ECO:0000313" key="9">
    <source>
        <dbReference type="Proteomes" id="UP000242133"/>
    </source>
</evidence>
<feature type="transmembrane region" description="Helical" evidence="6">
    <location>
        <begin position="40"/>
        <end position="58"/>
    </location>
</feature>
<dbReference type="NCBIfam" id="TIGR00361">
    <property type="entry name" value="ComEC_Rec2"/>
    <property type="match status" value="1"/>
</dbReference>
<feature type="transmembrane region" description="Helical" evidence="6">
    <location>
        <begin position="313"/>
        <end position="344"/>
    </location>
</feature>
<feature type="transmembrane region" description="Helical" evidence="6">
    <location>
        <begin position="221"/>
        <end position="246"/>
    </location>
</feature>
<reference evidence="8 9" key="1">
    <citation type="submission" date="2018-03" db="EMBL/GenBank/DDBJ databases">
        <title>Genomic Encyclopedia of Archaeal and Bacterial Type Strains, Phase II (KMG-II): from individual species to whole genera.</title>
        <authorList>
            <person name="Goeker M."/>
        </authorList>
    </citation>
    <scope>NUCLEOTIDE SEQUENCE [LARGE SCALE GENOMIC DNA]</scope>
    <source>
        <strain evidence="8 9">DSM 17586</strain>
    </source>
</reference>
<feature type="transmembrane region" description="Helical" evidence="6">
    <location>
        <begin position="441"/>
        <end position="465"/>
    </location>
</feature>
<evidence type="ECO:0000313" key="8">
    <source>
        <dbReference type="EMBL" id="PSL15147.1"/>
    </source>
</evidence>
<feature type="transmembrane region" description="Helical" evidence="6">
    <location>
        <begin position="258"/>
        <end position="277"/>
    </location>
</feature>
<dbReference type="CDD" id="cd07731">
    <property type="entry name" value="ComA-like_MBL-fold"/>
    <property type="match status" value="1"/>
</dbReference>
<protein>
    <submittedName>
        <fullName evidence="8">Competence protein ComEC</fullName>
    </submittedName>
</protein>
<dbReference type="PANTHER" id="PTHR30619:SF1">
    <property type="entry name" value="RECOMBINATION PROTEIN 2"/>
    <property type="match status" value="1"/>
</dbReference>
<dbReference type="InterPro" id="IPR035681">
    <property type="entry name" value="ComA-like_MBL"/>
</dbReference>
<dbReference type="AlphaFoldDB" id="A0A2P8F0A9"/>
<dbReference type="Proteomes" id="UP000242133">
    <property type="component" value="Unassembled WGS sequence"/>
</dbReference>
<comment type="subcellular location">
    <subcellularLocation>
        <location evidence="1">Cell membrane</location>
        <topology evidence="1">Multi-pass membrane protein</topology>
    </subcellularLocation>
</comment>
<dbReference type="SUPFAM" id="SSF56281">
    <property type="entry name" value="Metallo-hydrolase/oxidoreductase"/>
    <property type="match status" value="1"/>
</dbReference>
<keyword evidence="5 6" id="KW-0472">Membrane</keyword>
<feature type="transmembrane region" description="Helical" evidence="6">
    <location>
        <begin position="283"/>
        <end position="301"/>
    </location>
</feature>
<proteinExistence type="predicted"/>
<evidence type="ECO:0000256" key="5">
    <source>
        <dbReference type="ARBA" id="ARBA00023136"/>
    </source>
</evidence>
<feature type="transmembrane region" description="Helical" evidence="6">
    <location>
        <begin position="391"/>
        <end position="421"/>
    </location>
</feature>
<dbReference type="InterPro" id="IPR025405">
    <property type="entry name" value="DUF4131"/>
</dbReference>
<dbReference type="NCBIfam" id="TIGR00360">
    <property type="entry name" value="ComEC_N-term"/>
    <property type="match status" value="1"/>
</dbReference>
<evidence type="ECO:0000256" key="2">
    <source>
        <dbReference type="ARBA" id="ARBA00022475"/>
    </source>
</evidence>
<dbReference type="Pfam" id="PF00753">
    <property type="entry name" value="Lactamase_B"/>
    <property type="match status" value="1"/>
</dbReference>
<sequence>MIAYLFGIVCVALLPDLYWAGWCLLILLSGALYKRIRKPLLLCAVGVLLATVYGGWQLSYRFTLPPQDVNMEAEIVTLPHLQDGRYRLLLKPLVVDSDQPQLQRLRLLRVSYYGTDHDFAEGDRLRVVVRVSPPRGLSNPAAFDLERFYLSRGIDARGYIKQVLSRVPAQGELRYLRQSLADYLQSSFEPVAAATLRALLLGDRSQLTGEQWDVLRMTGTAHLFVVSGLHVAVVAAMGWCVGRGLMLPGLLLGFSARWVRFVPVLCALAIAGAYAGLSGWGVPVQRAWLMLAIFVLGGWFLQPLTGWQRWRVALVVVISLQPLAVLEAGTWLSFGAVALILWLFQVRDDGPAARLPVHVWLRLQGVLFFGMLPLMAASFNQMSLVSVPVNLIAVPVVTLLVWSLPLLLVSSLFSPLVAQVLESGIGLLWQLLSWCAEVPGLYVEVAAPSTITLMLASVAIALLLLPMPMLYRMLVLPLLIPLLSVRGPVPESGDFNAWMFDVGQGQAVLIETAEGAVLYDTGPGYSSGGSAFAFAVEPWLRARGIKRLEYLVLSHGDADHSGGYPAVIDTLAIGRVYAGEPEQAPGAIQCRAQRWHLGGVAFGFLPVFDVTAEPTANNRSCVLHVVNDNCSLLLTGDLDVSGEYRLLSGGFQEPLTWLVAGHHGSRDSTTAAILDLLQPAQVLISAGRYNRFGHPHEQVLARLSHRQIPWVLTAETGAVEMVADAGQCRINRYREQEKRYWTAG</sequence>
<dbReference type="InterPro" id="IPR001279">
    <property type="entry name" value="Metallo-B-lactamas"/>
</dbReference>
<dbReference type="GO" id="GO:0005886">
    <property type="term" value="C:plasma membrane"/>
    <property type="evidence" value="ECO:0007669"/>
    <property type="project" value="UniProtKB-SubCell"/>
</dbReference>
<comment type="caution">
    <text evidence="8">The sequence shown here is derived from an EMBL/GenBank/DDBJ whole genome shotgun (WGS) entry which is preliminary data.</text>
</comment>
<dbReference type="InterPro" id="IPR004797">
    <property type="entry name" value="Competence_ComEC/Rec2"/>
</dbReference>
<dbReference type="OrthoDB" id="9761531at2"/>
<dbReference type="Pfam" id="PF13567">
    <property type="entry name" value="DUF4131"/>
    <property type="match status" value="1"/>
</dbReference>